<name>A0A413QMU0_9FIRM</name>
<proteinExistence type="predicted"/>
<comment type="caution">
    <text evidence="1">The sequence shown here is derived from an EMBL/GenBank/DDBJ whole genome shotgun (WGS) entry which is preliminary data.</text>
</comment>
<evidence type="ECO:0000313" key="2">
    <source>
        <dbReference type="Proteomes" id="UP000284962"/>
    </source>
</evidence>
<reference evidence="1 2" key="1">
    <citation type="submission" date="2018-08" db="EMBL/GenBank/DDBJ databases">
        <title>A genome reference for cultivated species of the human gut microbiota.</title>
        <authorList>
            <person name="Zou Y."/>
            <person name="Xue W."/>
            <person name="Luo G."/>
        </authorList>
    </citation>
    <scope>NUCLEOTIDE SEQUENCE [LARGE SCALE GENOMIC DNA]</scope>
    <source>
        <strain evidence="1 2">AM46-16</strain>
    </source>
</reference>
<evidence type="ECO:0000313" key="1">
    <source>
        <dbReference type="EMBL" id="RHA01630.1"/>
    </source>
</evidence>
<accession>A0A413QMU0</accession>
<organism evidence="1 2">
    <name type="scientific">Dorea formicigenerans</name>
    <dbReference type="NCBI Taxonomy" id="39486"/>
    <lineage>
        <taxon>Bacteria</taxon>
        <taxon>Bacillati</taxon>
        <taxon>Bacillota</taxon>
        <taxon>Clostridia</taxon>
        <taxon>Lachnospirales</taxon>
        <taxon>Lachnospiraceae</taxon>
        <taxon>Dorea</taxon>
    </lineage>
</organism>
<gene>
    <name evidence="1" type="ORF">DW957_02185</name>
</gene>
<dbReference type="EMBL" id="QSEW01000002">
    <property type="protein sequence ID" value="RHA01630.1"/>
    <property type="molecule type" value="Genomic_DNA"/>
</dbReference>
<protein>
    <submittedName>
        <fullName evidence="1">Uncharacterized protein</fullName>
    </submittedName>
</protein>
<dbReference type="Proteomes" id="UP000284962">
    <property type="component" value="Unassembled WGS sequence"/>
</dbReference>
<dbReference type="AlphaFoldDB" id="A0A413QMU0"/>
<sequence length="105" mass="11686">MRLFSGSLNSKIKILNSKNDNGHALKVFNASENLTYGCWDDGLYRYGGYYGNGAPSDWAGIMLVSLIFLDGEVNGYLKVAWDMSMSQYIMKNNKDGSVAQSWAKL</sequence>